<name>I3SYZ6_LOTJA</name>
<proteinExistence type="evidence at transcript level"/>
<accession>I3SYZ6</accession>
<organism evidence="1">
    <name type="scientific">Lotus japonicus</name>
    <name type="common">Lotus corniculatus var. japonicus</name>
    <dbReference type="NCBI Taxonomy" id="34305"/>
    <lineage>
        <taxon>Eukaryota</taxon>
        <taxon>Viridiplantae</taxon>
        <taxon>Streptophyta</taxon>
        <taxon>Embryophyta</taxon>
        <taxon>Tracheophyta</taxon>
        <taxon>Spermatophyta</taxon>
        <taxon>Magnoliopsida</taxon>
        <taxon>eudicotyledons</taxon>
        <taxon>Gunneridae</taxon>
        <taxon>Pentapetalae</taxon>
        <taxon>rosids</taxon>
        <taxon>fabids</taxon>
        <taxon>Fabales</taxon>
        <taxon>Fabaceae</taxon>
        <taxon>Papilionoideae</taxon>
        <taxon>50 kb inversion clade</taxon>
        <taxon>NPAAA clade</taxon>
        <taxon>Hologalegina</taxon>
        <taxon>robinioid clade</taxon>
        <taxon>Loteae</taxon>
        <taxon>Lotus</taxon>
    </lineage>
</organism>
<dbReference type="PANTHER" id="PTHR48040:SF45">
    <property type="entry name" value="PLEIOTROPIC DRUG RESISTANCE PROTEIN 1-LIKE"/>
    <property type="match status" value="1"/>
</dbReference>
<reference evidence="1" key="1">
    <citation type="submission" date="2012-05" db="EMBL/GenBank/DDBJ databases">
        <authorList>
            <person name="Krishnakumar V."/>
            <person name="Cheung F."/>
            <person name="Xiao Y."/>
            <person name="Chan A."/>
            <person name="Moskal W.A."/>
            <person name="Town C.D."/>
        </authorList>
    </citation>
    <scope>NUCLEOTIDE SEQUENCE</scope>
</reference>
<evidence type="ECO:0000313" key="1">
    <source>
        <dbReference type="EMBL" id="AFK45488.1"/>
    </source>
</evidence>
<dbReference type="AlphaFoldDB" id="I3SYZ6"/>
<sequence>MGPLGWQCSHLINYLEGINGVPKLKNDYDPATWMLEVTLQAQEAALGVNFDEIYTSISYPCHWKSIMENMIQMFGSKHCSLSKHYSSHVTLMLYLQVMEFLKSLEV</sequence>
<dbReference type="PANTHER" id="PTHR48040">
    <property type="entry name" value="PLEIOTROPIC DRUG RESISTANCE PROTEIN 1-LIKE ISOFORM X1"/>
    <property type="match status" value="1"/>
</dbReference>
<dbReference type="EMBL" id="BT145694">
    <property type="protein sequence ID" value="AFK45488.1"/>
    <property type="molecule type" value="mRNA"/>
</dbReference>
<protein>
    <submittedName>
        <fullName evidence="1">Uncharacterized protein</fullName>
    </submittedName>
</protein>